<dbReference type="PANTHER" id="PTHR36766">
    <property type="entry name" value="PLANT BROAD-SPECTRUM MILDEW RESISTANCE PROTEIN RPW8"/>
    <property type="match status" value="1"/>
</dbReference>
<dbReference type="Pfam" id="PF00931">
    <property type="entry name" value="NB-ARC"/>
    <property type="match status" value="1"/>
</dbReference>
<evidence type="ECO:0000259" key="9">
    <source>
        <dbReference type="Pfam" id="PF23559"/>
    </source>
</evidence>
<dbReference type="InterPro" id="IPR027417">
    <property type="entry name" value="P-loop_NTPase"/>
</dbReference>
<dbReference type="Pfam" id="PF25019">
    <property type="entry name" value="LRR_R13L1-DRL21"/>
    <property type="match status" value="1"/>
</dbReference>
<comment type="caution">
    <text evidence="11">The sequence shown here is derived from an EMBL/GenBank/DDBJ whole genome shotgun (WGS) entry which is preliminary data.</text>
</comment>
<comment type="similarity">
    <text evidence="1">Belongs to the disease resistance NB-LRR family.</text>
</comment>
<evidence type="ECO:0000256" key="3">
    <source>
        <dbReference type="ARBA" id="ARBA00022737"/>
    </source>
</evidence>
<dbReference type="Pfam" id="PF18052">
    <property type="entry name" value="Rx_N"/>
    <property type="match status" value="1"/>
</dbReference>
<dbReference type="InterPro" id="IPR041118">
    <property type="entry name" value="Rx_N"/>
</dbReference>
<sequence length="1327" mass="149656">MAEAAALAVTGWLVTPLISKLVLKGLSMFKGGMKGKLENLQTITVPQMKQVIEKAEMLGKEDDKQLMTVWLRELQDAAYEADNVLDEYDYELLERQAKGKFKQAVICPPLSFLSNASIRSKLKDSLEKLDKIASRVHTFINMLGSSSNASSLADETTFVTGSVATEPRIFGRVTERKHILDLLINIHHVVAPHESDHEIKDVLVLPIVGVGGVGKTTLVQDIYNNPKIIAHFPMRMWIDMPQNFDEIIITRRMVELVHPDACHTTDNFGTLQQSLLEGLQKKKRFLLVLDDVWYDEKQSEFVNSEKWRKLLAPLRHGVQGSMGMVLITSRTNLVAKTLGRYAMQPITLEGLNEDDCLSLFNSYAFEAAAAACGQQRPDKNIDHHLMEIGKEIARKIVSKLSGLPLAAKVLGGVLRNNHDAEEWNRVLRTDIWDDITRVLVLSYKRLPPLLRQCVAHHGLYPKGFSFSGDYLVRAWIAEGFIYAHEHDEQESGKSMEEIGSNCLNALVFRSFLQRTHDGRFLLHDLMHDVADSVSRHECIRIQKGERKKAIPPTTKHLCIHMEDLDEYKENICRLRNLRTLFLFCNSKSKFTLDQGVLHNILNKSKKLRTLDLAGLRIDKLPDSIGDLKYLRFLDLSESTVNTLPKSFHRLYHLLYLDLSKCKFDSVPEGLSELVNLRQLAGTSTLSMIPNLGRLTALQELKKFHVKKEKGHEIGQLKNLANLRGTLCIMNLENISSTSEANEAKLHDKTHLKQVYLEWDQRNITTSNSDSAEMVLDGFQPPPHITFLSVKWYVGSRAPIWMQPNLLCGSSLQTLILEDWVKLQSLQPLGQLFPHLTKLRLKGCVLIRYLPYLPPNLITLELHDAVSLALLTEEELKISTDGPQLELEQVLLEKSQLFKMDSVTKSLEENPNRIVNAEEIMRLLKIDNLPVHNPSETIHSYIINRVSFLKFLGLQKKLQTPLDAGNVQQLPSSLQHLELFGISVDSTTLSECLSKLHSLSSLKLDSCMCIISLPSMEVLINLKRLQKVSISLCLMLISLGGLAALAYLEMLTISECPNLMTVVPSDDHHQSSGGALLPESLIDLTIIDCGFLDTYMGRCLMGLTGLSVLRLHTCQHMTSLPTAGELMHLTSLQCLQIEECELLESVGGLHVLLSSLRDLFVLKCPRLFTDLKSAADVANDIPANVDALSPPHGLSFFFRLSVDNLSLLPVLLSRKGLESLTSLGFFRSSQSTDFTREQEEWFQHLPSLHTLMFYMCERLPSLPSNLTSLTRLKHLDILDCPQVSSLPTLPMSLKYLNMKRCHPELEQRCQEGGPGWDLIKHIPHIYFI</sequence>
<evidence type="ECO:0000259" key="8">
    <source>
        <dbReference type="Pfam" id="PF18052"/>
    </source>
</evidence>
<dbReference type="InterPro" id="IPR002182">
    <property type="entry name" value="NB-ARC"/>
</dbReference>
<dbReference type="Gene3D" id="1.10.10.10">
    <property type="entry name" value="Winged helix-like DNA-binding domain superfamily/Winged helix DNA-binding domain"/>
    <property type="match status" value="1"/>
</dbReference>
<dbReference type="InterPro" id="IPR032675">
    <property type="entry name" value="LRR_dom_sf"/>
</dbReference>
<proteinExistence type="inferred from homology"/>
<reference evidence="11" key="2">
    <citation type="journal article" date="2022" name="Hortic Res">
        <title>The genome of Dioscorea zingiberensis sheds light on the biosynthesis, origin and evolution of the medicinally important diosgenin saponins.</title>
        <authorList>
            <person name="Li Y."/>
            <person name="Tan C."/>
            <person name="Li Z."/>
            <person name="Guo J."/>
            <person name="Li S."/>
            <person name="Chen X."/>
            <person name="Wang C."/>
            <person name="Dai X."/>
            <person name="Yang H."/>
            <person name="Song W."/>
            <person name="Hou L."/>
            <person name="Xu J."/>
            <person name="Tong Z."/>
            <person name="Xu A."/>
            <person name="Yuan X."/>
            <person name="Wang W."/>
            <person name="Yang Q."/>
            <person name="Chen L."/>
            <person name="Sun Z."/>
            <person name="Wang K."/>
            <person name="Pan B."/>
            <person name="Chen J."/>
            <person name="Bao Y."/>
            <person name="Liu F."/>
            <person name="Qi X."/>
            <person name="Gang D.R."/>
            <person name="Wen J."/>
            <person name="Li J."/>
        </authorList>
    </citation>
    <scope>NUCLEOTIDE SEQUENCE</scope>
    <source>
        <strain evidence="11">Dzin_1.0</strain>
    </source>
</reference>
<name>A0A9D5D0Y1_9LILI</name>
<dbReference type="SUPFAM" id="SSF52058">
    <property type="entry name" value="L domain-like"/>
    <property type="match status" value="2"/>
</dbReference>
<dbReference type="Gene3D" id="1.20.5.4130">
    <property type="match status" value="1"/>
</dbReference>
<dbReference type="Pfam" id="PF23559">
    <property type="entry name" value="WHD_DRP"/>
    <property type="match status" value="1"/>
</dbReference>
<feature type="domain" description="Disease resistance N-terminal" evidence="8">
    <location>
        <begin position="28"/>
        <end position="102"/>
    </location>
</feature>
<reference evidence="11" key="1">
    <citation type="submission" date="2021-03" db="EMBL/GenBank/DDBJ databases">
        <authorList>
            <person name="Li Z."/>
            <person name="Yang C."/>
        </authorList>
    </citation>
    <scope>NUCLEOTIDE SEQUENCE</scope>
    <source>
        <strain evidence="11">Dzin_1.0</strain>
        <tissue evidence="11">Leaf</tissue>
    </source>
</reference>
<dbReference type="InterPro" id="IPR036388">
    <property type="entry name" value="WH-like_DNA-bd_sf"/>
</dbReference>
<dbReference type="Gene3D" id="1.10.8.430">
    <property type="entry name" value="Helical domain of apoptotic protease-activating factors"/>
    <property type="match status" value="1"/>
</dbReference>
<dbReference type="InterPro" id="IPR058922">
    <property type="entry name" value="WHD_DRP"/>
</dbReference>
<dbReference type="Gene3D" id="3.40.50.300">
    <property type="entry name" value="P-loop containing nucleotide triphosphate hydrolases"/>
    <property type="match status" value="1"/>
</dbReference>
<evidence type="ECO:0000256" key="5">
    <source>
        <dbReference type="ARBA" id="ARBA00022821"/>
    </source>
</evidence>
<dbReference type="GO" id="GO:0043531">
    <property type="term" value="F:ADP binding"/>
    <property type="evidence" value="ECO:0007669"/>
    <property type="project" value="InterPro"/>
</dbReference>
<dbReference type="PANTHER" id="PTHR36766:SF40">
    <property type="entry name" value="DISEASE RESISTANCE PROTEIN RGA3"/>
    <property type="match status" value="1"/>
</dbReference>
<evidence type="ECO:0000313" key="11">
    <source>
        <dbReference type="EMBL" id="KAJ0982000.1"/>
    </source>
</evidence>
<dbReference type="EMBL" id="JAGGNH010000002">
    <property type="protein sequence ID" value="KAJ0982000.1"/>
    <property type="molecule type" value="Genomic_DNA"/>
</dbReference>
<keyword evidence="2" id="KW-0433">Leucine-rich repeat</keyword>
<dbReference type="InterPro" id="IPR042197">
    <property type="entry name" value="Apaf_helical"/>
</dbReference>
<dbReference type="GO" id="GO:0006952">
    <property type="term" value="P:defense response"/>
    <property type="evidence" value="ECO:0007669"/>
    <property type="project" value="UniProtKB-KW"/>
</dbReference>
<keyword evidence="5" id="KW-0611">Plant defense</keyword>
<keyword evidence="4" id="KW-0547">Nucleotide-binding</keyword>
<gene>
    <name evidence="11" type="ORF">J5N97_010255</name>
</gene>
<dbReference type="GO" id="GO:0051707">
    <property type="term" value="P:response to other organism"/>
    <property type="evidence" value="ECO:0007669"/>
    <property type="project" value="UniProtKB-ARBA"/>
</dbReference>
<dbReference type="InterPro" id="IPR056789">
    <property type="entry name" value="LRR_R13L1-DRL21"/>
</dbReference>
<accession>A0A9D5D0Y1</accession>
<protein>
    <submittedName>
        <fullName evidence="11">Uncharacterized protein</fullName>
    </submittedName>
</protein>
<evidence type="ECO:0000259" key="7">
    <source>
        <dbReference type="Pfam" id="PF00931"/>
    </source>
</evidence>
<dbReference type="OrthoDB" id="600820at2759"/>
<dbReference type="Proteomes" id="UP001085076">
    <property type="component" value="Miscellaneous, Linkage group lg02"/>
</dbReference>
<keyword evidence="6" id="KW-0067">ATP-binding</keyword>
<feature type="domain" description="R13L1/DRL21-like LRR repeat region" evidence="10">
    <location>
        <begin position="713"/>
        <end position="843"/>
    </location>
</feature>
<dbReference type="SUPFAM" id="SSF52540">
    <property type="entry name" value="P-loop containing nucleoside triphosphate hydrolases"/>
    <property type="match status" value="1"/>
</dbReference>
<dbReference type="PRINTS" id="PR00364">
    <property type="entry name" value="DISEASERSIST"/>
</dbReference>
<dbReference type="Gene3D" id="3.80.10.10">
    <property type="entry name" value="Ribonuclease Inhibitor"/>
    <property type="match status" value="4"/>
</dbReference>
<dbReference type="GO" id="GO:0005524">
    <property type="term" value="F:ATP binding"/>
    <property type="evidence" value="ECO:0007669"/>
    <property type="project" value="UniProtKB-KW"/>
</dbReference>
<evidence type="ECO:0000256" key="1">
    <source>
        <dbReference type="ARBA" id="ARBA00008894"/>
    </source>
</evidence>
<evidence type="ECO:0000256" key="2">
    <source>
        <dbReference type="ARBA" id="ARBA00022614"/>
    </source>
</evidence>
<evidence type="ECO:0000256" key="4">
    <source>
        <dbReference type="ARBA" id="ARBA00022741"/>
    </source>
</evidence>
<keyword evidence="3" id="KW-0677">Repeat</keyword>
<keyword evidence="12" id="KW-1185">Reference proteome</keyword>
<feature type="domain" description="Disease resistance protein winged helix" evidence="9">
    <location>
        <begin position="459"/>
        <end position="530"/>
    </location>
</feature>
<evidence type="ECO:0000256" key="6">
    <source>
        <dbReference type="ARBA" id="ARBA00022840"/>
    </source>
</evidence>
<evidence type="ECO:0000259" key="10">
    <source>
        <dbReference type="Pfam" id="PF25019"/>
    </source>
</evidence>
<feature type="domain" description="NB-ARC" evidence="7">
    <location>
        <begin position="201"/>
        <end position="368"/>
    </location>
</feature>
<evidence type="ECO:0000313" key="12">
    <source>
        <dbReference type="Proteomes" id="UP001085076"/>
    </source>
</evidence>
<organism evidence="11 12">
    <name type="scientific">Dioscorea zingiberensis</name>
    <dbReference type="NCBI Taxonomy" id="325984"/>
    <lineage>
        <taxon>Eukaryota</taxon>
        <taxon>Viridiplantae</taxon>
        <taxon>Streptophyta</taxon>
        <taxon>Embryophyta</taxon>
        <taxon>Tracheophyta</taxon>
        <taxon>Spermatophyta</taxon>
        <taxon>Magnoliopsida</taxon>
        <taxon>Liliopsida</taxon>
        <taxon>Dioscoreales</taxon>
        <taxon>Dioscoreaceae</taxon>
        <taxon>Dioscorea</taxon>
    </lineage>
</organism>